<dbReference type="AlphaFoldDB" id="K9UIM4"/>
<accession>K9UIM4</accession>
<dbReference type="EMBL" id="CP003600">
    <property type="protein sequence ID" value="AFY94059.1"/>
    <property type="molecule type" value="Genomic_DNA"/>
</dbReference>
<protein>
    <submittedName>
        <fullName evidence="3">Uncharacterized protein</fullName>
    </submittedName>
</protein>
<gene>
    <name evidence="3" type="ORF">Cha6605_3027</name>
</gene>
<dbReference type="HOGENOM" id="CLU_145901_0_0_3"/>
<evidence type="ECO:0000313" key="4">
    <source>
        <dbReference type="Proteomes" id="UP000010366"/>
    </source>
</evidence>
<evidence type="ECO:0000313" key="3">
    <source>
        <dbReference type="EMBL" id="AFY94059.1"/>
    </source>
</evidence>
<reference evidence="3 4" key="1">
    <citation type="submission" date="2012-05" db="EMBL/GenBank/DDBJ databases">
        <title>Finished chromosome of genome of Chamaesiphon sp. PCC 6605.</title>
        <authorList>
            <consortium name="US DOE Joint Genome Institute"/>
            <person name="Gugger M."/>
            <person name="Coursin T."/>
            <person name="Rippka R."/>
            <person name="Tandeau De Marsac N."/>
            <person name="Huntemann M."/>
            <person name="Wei C.-L."/>
            <person name="Han J."/>
            <person name="Detter J.C."/>
            <person name="Han C."/>
            <person name="Tapia R."/>
            <person name="Chen A."/>
            <person name="Kyrpides N."/>
            <person name="Mavromatis K."/>
            <person name="Markowitz V."/>
            <person name="Szeto E."/>
            <person name="Ivanova N."/>
            <person name="Pagani I."/>
            <person name="Pati A."/>
            <person name="Goodwin L."/>
            <person name="Nordberg H.P."/>
            <person name="Cantor M.N."/>
            <person name="Hua S.X."/>
            <person name="Woyke T."/>
            <person name="Kerfeld C.A."/>
        </authorList>
    </citation>
    <scope>NUCLEOTIDE SEQUENCE [LARGE SCALE GENOMIC DNA]</scope>
    <source>
        <strain evidence="4">ATCC 27169 / PCC 6605</strain>
    </source>
</reference>
<proteinExistence type="predicted"/>
<evidence type="ECO:0000256" key="1">
    <source>
        <dbReference type="SAM" id="MobiDB-lite"/>
    </source>
</evidence>
<keyword evidence="4" id="KW-1185">Reference proteome</keyword>
<organism evidence="3 4">
    <name type="scientific">Chamaesiphon minutus (strain ATCC 27169 / PCC 6605)</name>
    <dbReference type="NCBI Taxonomy" id="1173020"/>
    <lineage>
        <taxon>Bacteria</taxon>
        <taxon>Bacillati</taxon>
        <taxon>Cyanobacteriota</taxon>
        <taxon>Cyanophyceae</taxon>
        <taxon>Gomontiellales</taxon>
        <taxon>Chamaesiphonaceae</taxon>
        <taxon>Chamaesiphon</taxon>
    </lineage>
</organism>
<dbReference type="KEGG" id="cmp:Cha6605_3027"/>
<feature type="signal peptide" evidence="2">
    <location>
        <begin position="1"/>
        <end position="26"/>
    </location>
</feature>
<evidence type="ECO:0000256" key="2">
    <source>
        <dbReference type="SAM" id="SignalP"/>
    </source>
</evidence>
<feature type="chain" id="PRO_5003936422" evidence="2">
    <location>
        <begin position="27"/>
        <end position="150"/>
    </location>
</feature>
<sequence length="150" mass="15451">MSTKFSISAVAIAALLAITHGSIASAEVYKTSKNQVVVTGLTAKQKYPIQGTNAKNKPVKRQDVAANTCGEALVDGAGKYKTLVVGTQKIDPTTLPVREHAKCKAKKTAAAATLKKKAGTATKTVLPTTAMPSTTVPTTTVPTTTTPAAK</sequence>
<keyword evidence="2" id="KW-0732">Signal</keyword>
<name>K9UIM4_CHAP6</name>
<dbReference type="OrthoDB" id="9859041at2"/>
<feature type="region of interest" description="Disordered" evidence="1">
    <location>
        <begin position="130"/>
        <end position="150"/>
    </location>
</feature>
<dbReference type="Proteomes" id="UP000010366">
    <property type="component" value="Chromosome"/>
</dbReference>
<dbReference type="RefSeq" id="WP_015160202.1">
    <property type="nucleotide sequence ID" value="NC_019697.1"/>
</dbReference>